<evidence type="ECO:0000259" key="7">
    <source>
        <dbReference type="PROSITE" id="PS50071"/>
    </source>
</evidence>
<dbReference type="GO" id="GO:0003677">
    <property type="term" value="F:DNA binding"/>
    <property type="evidence" value="ECO:0007669"/>
    <property type="project" value="UniProtKB-UniRule"/>
</dbReference>
<feature type="compositionally biased region" description="Polar residues" evidence="6">
    <location>
        <begin position="449"/>
        <end position="475"/>
    </location>
</feature>
<feature type="compositionally biased region" description="Low complexity" evidence="6">
    <location>
        <begin position="589"/>
        <end position="601"/>
    </location>
</feature>
<comment type="caution">
    <text evidence="8">The sequence shown here is derived from an EMBL/GenBank/DDBJ whole genome shotgun (WGS) entry which is preliminary data.</text>
</comment>
<dbReference type="Gene3D" id="1.10.10.60">
    <property type="entry name" value="Homeodomain-like"/>
    <property type="match status" value="1"/>
</dbReference>
<name>A0AA38LRR9_9TREE</name>
<protein>
    <recommendedName>
        <fullName evidence="7">Homeobox domain-containing protein</fullName>
    </recommendedName>
</protein>
<dbReference type="InterPro" id="IPR017970">
    <property type="entry name" value="Homeobox_CS"/>
</dbReference>
<feature type="region of interest" description="Disordered" evidence="6">
    <location>
        <begin position="873"/>
        <end position="924"/>
    </location>
</feature>
<dbReference type="CDD" id="cd00086">
    <property type="entry name" value="homeodomain"/>
    <property type="match status" value="1"/>
</dbReference>
<dbReference type="SMART" id="SM00389">
    <property type="entry name" value="HOX"/>
    <property type="match status" value="1"/>
</dbReference>
<gene>
    <name evidence="8" type="ORF">MKK02DRAFT_30789</name>
</gene>
<evidence type="ECO:0000256" key="1">
    <source>
        <dbReference type="ARBA" id="ARBA00023125"/>
    </source>
</evidence>
<evidence type="ECO:0000256" key="3">
    <source>
        <dbReference type="ARBA" id="ARBA00023242"/>
    </source>
</evidence>
<dbReference type="GO" id="GO:0005634">
    <property type="term" value="C:nucleus"/>
    <property type="evidence" value="ECO:0007669"/>
    <property type="project" value="UniProtKB-SubCell"/>
</dbReference>
<accession>A0AA38LRR9</accession>
<proteinExistence type="predicted"/>
<dbReference type="Pfam" id="PF00046">
    <property type="entry name" value="Homeodomain"/>
    <property type="match status" value="1"/>
</dbReference>
<dbReference type="AlphaFoldDB" id="A0AA38LRR9"/>
<organism evidence="8 9">
    <name type="scientific">Dioszegia hungarica</name>
    <dbReference type="NCBI Taxonomy" id="4972"/>
    <lineage>
        <taxon>Eukaryota</taxon>
        <taxon>Fungi</taxon>
        <taxon>Dikarya</taxon>
        <taxon>Basidiomycota</taxon>
        <taxon>Agaricomycotina</taxon>
        <taxon>Tremellomycetes</taxon>
        <taxon>Tremellales</taxon>
        <taxon>Bulleribasidiaceae</taxon>
        <taxon>Dioszegia</taxon>
    </lineage>
</organism>
<keyword evidence="9" id="KW-1185">Reference proteome</keyword>
<dbReference type="GeneID" id="77727341"/>
<evidence type="ECO:0000313" key="9">
    <source>
        <dbReference type="Proteomes" id="UP001164286"/>
    </source>
</evidence>
<feature type="DNA-binding region" description="Homeobox" evidence="4">
    <location>
        <begin position="140"/>
        <end position="199"/>
    </location>
</feature>
<dbReference type="InterPro" id="IPR009057">
    <property type="entry name" value="Homeodomain-like_sf"/>
</dbReference>
<feature type="compositionally biased region" description="Acidic residues" evidence="6">
    <location>
        <begin position="905"/>
        <end position="917"/>
    </location>
</feature>
<sequence length="934" mass="99030">MLEQLSNIIRDADRIATTCQPLCQSEYGSKLRRGIDTVQLKPTSLAPSVLTILQSATDQVRLGVLRLFDQHVHVSEQDVQVKCRATLEQLVSVEGFGGMSDAMTEQLVCEAFEREHMRRVGRINQEIASILQAGHSEQKPGRESSTFTARTVSILESAFQRKSLINNAETIAIAQLSGITPIQVRTWFQNRRNRQRKAGRPVPSTPYHPPSSDTSDDSDPTPQPSSPQLSALPRRHAQNQSSSRPLPTPPTTSYSSSEYQHTTPTAHGNGRRVKAMPRRAYPPEPSASRHYPQMHPSGKRGLSPAPSMARSLSAQSSVSDVSSVDPSGGFNSLLISPHDAPTQVTMPGFFTPLFDFNMGMGDLNLGAIGAGAGASVDTWSFNLNPPQAAEFEIPDSLAGLDFDLMQFNFPEFTLEGMGASVGGGQGGEGGDGAGMGGLGIMDGLTLAGTPSFTDSTSGSPTRPIQSTTTSHPTSTGQAGLELGLGLAGNGEGDGGLWTWDGSIAEQMAALFEAEGKHWLAEGGAQADIADAQAQAQHAEQAEQKEQGKKGIERGISLDDIASPPHARSRRVQARARSESRSVTPPPIPRFTTTAPTPTQPTHAYSHSTLAAHPFIPLPAYNPAQSTQAQAEQGHGHGHSSGSLDFSAHSLPGAPHPLYAGLNSAPSAASADQQQQQAQSRVSSFGSVGSGTSVGSSVRIITPPSGEYAFYPETSYHPTHPVQQYAGSDFAQSSIRATDGTQAGEEGEVTEAQGKKGKGHARTASMEGFRTSSWSAPAPQAIYPTPTPGAESKYAQYNPYPQHQAYPVYQMPMFPSYPNMGAGIGIENAPYPSSSAGAPVWAYSNGHPVLLPQNLNVHPQAQAQAYFHPIYTPPTPVTASFGPGQGSAPGPGAEQQKEGQRQQQAEVEDHEVEGDEAGQDGWMSGVMAFDTPYAA</sequence>
<feature type="domain" description="Homeobox" evidence="7">
    <location>
        <begin position="138"/>
        <end position="198"/>
    </location>
</feature>
<feature type="region of interest" description="Disordered" evidence="6">
    <location>
        <begin position="736"/>
        <end position="760"/>
    </location>
</feature>
<dbReference type="PROSITE" id="PS00027">
    <property type="entry name" value="HOMEOBOX_1"/>
    <property type="match status" value="1"/>
</dbReference>
<feature type="compositionally biased region" description="Low complexity" evidence="6">
    <location>
        <begin position="241"/>
        <end position="257"/>
    </location>
</feature>
<dbReference type="PROSITE" id="PS50071">
    <property type="entry name" value="HOMEOBOX_2"/>
    <property type="match status" value="1"/>
</dbReference>
<evidence type="ECO:0000313" key="8">
    <source>
        <dbReference type="EMBL" id="KAI9631784.1"/>
    </source>
</evidence>
<feature type="compositionally biased region" description="Low complexity" evidence="6">
    <location>
        <begin position="663"/>
        <end position="697"/>
    </location>
</feature>
<keyword evidence="3 4" id="KW-0539">Nucleus</keyword>
<feature type="region of interest" description="Disordered" evidence="6">
    <location>
        <begin position="616"/>
        <end position="697"/>
    </location>
</feature>
<reference evidence="8" key="1">
    <citation type="journal article" date="2022" name="G3 (Bethesda)">
        <title>High quality genome of the basidiomycete yeast Dioszegia hungarica PDD-24b-2 isolated from cloud water.</title>
        <authorList>
            <person name="Jarrige D."/>
            <person name="Haridas S."/>
            <person name="Bleykasten-Grosshans C."/>
            <person name="Joly M."/>
            <person name="Nadalig T."/>
            <person name="Sancelme M."/>
            <person name="Vuilleumier S."/>
            <person name="Grigoriev I.V."/>
            <person name="Amato P."/>
            <person name="Bringel F."/>
        </authorList>
    </citation>
    <scope>NUCLEOTIDE SEQUENCE</scope>
    <source>
        <strain evidence="8">PDD-24b-2</strain>
    </source>
</reference>
<dbReference type="InterPro" id="IPR001356">
    <property type="entry name" value="HD"/>
</dbReference>
<feature type="region of interest" description="Disordered" evidence="6">
    <location>
        <begin position="449"/>
        <end position="486"/>
    </location>
</feature>
<comment type="subcellular location">
    <subcellularLocation>
        <location evidence="4 5">Nucleus</location>
    </subcellularLocation>
</comment>
<feature type="region of interest" description="Disordered" evidence="6">
    <location>
        <begin position="531"/>
        <end position="604"/>
    </location>
</feature>
<dbReference type="Proteomes" id="UP001164286">
    <property type="component" value="Unassembled WGS sequence"/>
</dbReference>
<keyword evidence="2 4" id="KW-0371">Homeobox</keyword>
<evidence type="ECO:0000256" key="4">
    <source>
        <dbReference type="PROSITE-ProRule" id="PRU00108"/>
    </source>
</evidence>
<evidence type="ECO:0000256" key="2">
    <source>
        <dbReference type="ARBA" id="ARBA00023155"/>
    </source>
</evidence>
<feature type="region of interest" description="Disordered" evidence="6">
    <location>
        <begin position="190"/>
        <end position="323"/>
    </location>
</feature>
<dbReference type="SUPFAM" id="SSF46689">
    <property type="entry name" value="Homeodomain-like"/>
    <property type="match status" value="1"/>
</dbReference>
<evidence type="ECO:0000256" key="6">
    <source>
        <dbReference type="SAM" id="MobiDB-lite"/>
    </source>
</evidence>
<dbReference type="EMBL" id="JAKWFO010000016">
    <property type="protein sequence ID" value="KAI9631784.1"/>
    <property type="molecule type" value="Genomic_DNA"/>
</dbReference>
<keyword evidence="1 4" id="KW-0238">DNA-binding</keyword>
<dbReference type="GO" id="GO:0000981">
    <property type="term" value="F:DNA-binding transcription factor activity, RNA polymerase II-specific"/>
    <property type="evidence" value="ECO:0007669"/>
    <property type="project" value="InterPro"/>
</dbReference>
<feature type="compositionally biased region" description="Basic and acidic residues" evidence="6">
    <location>
        <begin position="539"/>
        <end position="556"/>
    </location>
</feature>
<evidence type="ECO:0000256" key="5">
    <source>
        <dbReference type="RuleBase" id="RU000682"/>
    </source>
</evidence>
<dbReference type="RefSeq" id="XP_052941561.1">
    <property type="nucleotide sequence ID" value="XM_053088136.1"/>
</dbReference>
<feature type="compositionally biased region" description="Low complexity" evidence="6">
    <location>
        <begin position="306"/>
        <end position="323"/>
    </location>
</feature>